<dbReference type="OrthoDB" id="344165at2759"/>
<dbReference type="Pfam" id="PF02953">
    <property type="entry name" value="zf-Tim10_DDP"/>
    <property type="match status" value="1"/>
</dbReference>
<accession>A0A8H7RXA5</accession>
<proteinExistence type="inferred from homology"/>
<keyword evidence="2 5" id="KW-0999">Mitochondrion inner membrane</keyword>
<dbReference type="AlphaFoldDB" id="A0A8H7RXA5"/>
<name>A0A8H7RXA5_9FUNG</name>
<feature type="domain" description="Tim10-like" evidence="6">
    <location>
        <begin position="18"/>
        <end position="79"/>
    </location>
</feature>
<evidence type="ECO:0000256" key="3">
    <source>
        <dbReference type="ARBA" id="ARBA00022927"/>
    </source>
</evidence>
<keyword evidence="4 5" id="KW-0811">Translocation</keyword>
<comment type="function">
    <text evidence="5">Mitochondrial intermembrane chaperone that participates in the import and insertion of some multi-pass transmembrane proteins into the mitochondrial inner membrane. Also required for the transfer of beta-barrel precursors from the TOM complex to the sorting and assembly machinery (SAM complex) of the outer membrane. Acts as a chaperone-like protein that protects the hydrophobic precursors from aggregation and guide them through the mitochondrial intermembrane space.</text>
</comment>
<evidence type="ECO:0000256" key="4">
    <source>
        <dbReference type="ARBA" id="ARBA00023010"/>
    </source>
</evidence>
<keyword evidence="5" id="KW-0496">Mitochondrion</keyword>
<gene>
    <name evidence="7" type="ORF">INT45_012580</name>
</gene>
<evidence type="ECO:0000313" key="7">
    <source>
        <dbReference type="EMBL" id="KAG2217917.1"/>
    </source>
</evidence>
<dbReference type="Proteomes" id="UP000646827">
    <property type="component" value="Unassembled WGS sequence"/>
</dbReference>
<keyword evidence="2 5" id="KW-0472">Membrane</keyword>
<sequence>MSEAMPNFSEADQRELAQFLEGENAKARVQQTVHSLTDSCWDKCISKVNNKLERGEEACLANCVERFLDTSVFIVKRLESLRGSGGM</sequence>
<keyword evidence="3 5" id="KW-0653">Protein transport</keyword>
<dbReference type="InterPro" id="IPR004217">
    <property type="entry name" value="Tim10-like"/>
</dbReference>
<dbReference type="GO" id="GO:0005743">
    <property type="term" value="C:mitochondrial inner membrane"/>
    <property type="evidence" value="ECO:0007669"/>
    <property type="project" value="UniProtKB-SubCell"/>
</dbReference>
<evidence type="ECO:0000256" key="1">
    <source>
        <dbReference type="ARBA" id="ARBA00006720"/>
    </source>
</evidence>
<keyword evidence="5" id="KW-1015">Disulfide bond</keyword>
<evidence type="ECO:0000259" key="6">
    <source>
        <dbReference type="Pfam" id="PF02953"/>
    </source>
</evidence>
<dbReference type="EMBL" id="JAEPRB010000263">
    <property type="protein sequence ID" value="KAG2217917.1"/>
    <property type="molecule type" value="Genomic_DNA"/>
</dbReference>
<keyword evidence="5" id="KW-0813">Transport</keyword>
<organism evidence="7 8">
    <name type="scientific">Circinella minor</name>
    <dbReference type="NCBI Taxonomy" id="1195481"/>
    <lineage>
        <taxon>Eukaryota</taxon>
        <taxon>Fungi</taxon>
        <taxon>Fungi incertae sedis</taxon>
        <taxon>Mucoromycota</taxon>
        <taxon>Mucoromycotina</taxon>
        <taxon>Mucoromycetes</taxon>
        <taxon>Mucorales</taxon>
        <taxon>Lichtheimiaceae</taxon>
        <taxon>Circinella</taxon>
    </lineage>
</organism>
<keyword evidence="5" id="KW-0143">Chaperone</keyword>
<reference evidence="7 8" key="1">
    <citation type="submission" date="2020-12" db="EMBL/GenBank/DDBJ databases">
        <title>Metabolic potential, ecology and presence of endohyphal bacteria is reflected in genomic diversity of Mucoromycotina.</title>
        <authorList>
            <person name="Muszewska A."/>
            <person name="Okrasinska A."/>
            <person name="Steczkiewicz K."/>
            <person name="Drgas O."/>
            <person name="Orlowska M."/>
            <person name="Perlinska-Lenart U."/>
            <person name="Aleksandrzak-Piekarczyk T."/>
            <person name="Szatraj K."/>
            <person name="Zielenkiewicz U."/>
            <person name="Pilsyk S."/>
            <person name="Malc E."/>
            <person name="Mieczkowski P."/>
            <person name="Kruszewska J.S."/>
            <person name="Biernat P."/>
            <person name="Pawlowska J."/>
        </authorList>
    </citation>
    <scope>NUCLEOTIDE SEQUENCE [LARGE SCALE GENOMIC DNA]</scope>
    <source>
        <strain evidence="7 8">CBS 142.35</strain>
    </source>
</reference>
<evidence type="ECO:0000256" key="2">
    <source>
        <dbReference type="ARBA" id="ARBA00022792"/>
    </source>
</evidence>
<comment type="similarity">
    <text evidence="1 5">Belongs to the small Tim family.</text>
</comment>
<evidence type="ECO:0000256" key="5">
    <source>
        <dbReference type="RuleBase" id="RU367043"/>
    </source>
</evidence>
<dbReference type="GO" id="GO:0015031">
    <property type="term" value="P:protein transport"/>
    <property type="evidence" value="ECO:0007669"/>
    <property type="project" value="UniProtKB-KW"/>
</dbReference>
<keyword evidence="8" id="KW-1185">Reference proteome</keyword>
<comment type="caution">
    <text evidence="7">The sequence shown here is derived from an EMBL/GenBank/DDBJ whole genome shotgun (WGS) entry which is preliminary data.</text>
</comment>
<comment type="domain">
    <text evidence="5">The twin CX3C motif contains 4 conserved Cys residues that form 2 disulfide bonds in the mitochondrial intermembrane space.</text>
</comment>
<comment type="subcellular location">
    <subcellularLocation>
        <location evidence="5">Mitochondrion inner membrane</location>
        <topology evidence="5">Peripheral membrane protein</topology>
        <orientation evidence="5">Intermembrane side</orientation>
    </subcellularLocation>
</comment>
<dbReference type="Gene3D" id="1.10.287.810">
    <property type="entry name" value="Mitochondrial import inner membrane translocase subunit tim13 like domains"/>
    <property type="match status" value="1"/>
</dbReference>
<comment type="subunit">
    <text evidence="5">Heterohexamer.</text>
</comment>
<evidence type="ECO:0000313" key="8">
    <source>
        <dbReference type="Proteomes" id="UP000646827"/>
    </source>
</evidence>
<dbReference type="SUPFAM" id="SSF144122">
    <property type="entry name" value="Tim10-like"/>
    <property type="match status" value="1"/>
</dbReference>
<protein>
    <recommendedName>
        <fullName evidence="5">Mitochondrial import inner membrane translocase subunit</fullName>
    </recommendedName>
</protein>
<dbReference type="InterPro" id="IPR035427">
    <property type="entry name" value="Tim10-like_dom_sf"/>
</dbReference>